<dbReference type="EMBL" id="FMSV02000471">
    <property type="protein sequence ID" value="SEH06321.1"/>
    <property type="molecule type" value="Genomic_DNA"/>
</dbReference>
<dbReference type="InterPro" id="IPR037359">
    <property type="entry name" value="NST/OST"/>
</dbReference>
<sequence length="249" mass="28927">MLDFLGIGAQKAGTTWVYKMLCLHPQIHFPAGKEQHFWDRYQYVLQGRDDYPGNKPAIQNYRAVFNLPANSPHLQKKLGEITPAYGILDQETIQSLYNHYPKARLFYIIRNPIERAWSSALMALKRAEMEYHEASAQWFMDHFHSQGSLQRGDYETSIRRWTAVYPREQLLVLPYESIALTPRLFLAQLCRHLEIEPYYDAVSDEVIQGRVFAGSGKALPAVLRQELESIYNDKIHALSIYLGQSLHWL</sequence>
<dbReference type="OrthoDB" id="9075305at2"/>
<gene>
    <name evidence="4" type="ORF">MBHS_02178</name>
</gene>
<dbReference type="Pfam" id="PF00685">
    <property type="entry name" value="Sulfotransfer_1"/>
    <property type="match status" value="1"/>
</dbReference>
<dbReference type="GO" id="GO:0008146">
    <property type="term" value="F:sulfotransferase activity"/>
    <property type="evidence" value="ECO:0007669"/>
    <property type="project" value="InterPro"/>
</dbReference>
<proteinExistence type="predicted"/>
<dbReference type="InterPro" id="IPR000863">
    <property type="entry name" value="Sulfotransferase_dom"/>
</dbReference>
<keyword evidence="5" id="KW-1185">Reference proteome</keyword>
<reference evidence="4 5" key="1">
    <citation type="submission" date="2016-10" db="EMBL/GenBank/DDBJ databases">
        <authorList>
            <person name="de Groot N.N."/>
        </authorList>
    </citation>
    <scope>NUCLEOTIDE SEQUENCE [LARGE SCALE GENOMIC DNA]</scope>
    <source>
        <strain evidence="4">MBHS1</strain>
    </source>
</reference>
<organism evidence="4 5">
    <name type="scientific">Candidatus Venteria ishoeyi</name>
    <dbReference type="NCBI Taxonomy" id="1899563"/>
    <lineage>
        <taxon>Bacteria</taxon>
        <taxon>Pseudomonadati</taxon>
        <taxon>Pseudomonadota</taxon>
        <taxon>Gammaproteobacteria</taxon>
        <taxon>Thiotrichales</taxon>
        <taxon>Thiotrichaceae</taxon>
        <taxon>Venteria</taxon>
    </lineage>
</organism>
<keyword evidence="1 4" id="KW-0808">Transferase</keyword>
<dbReference type="AlphaFoldDB" id="A0A1H6FAC4"/>
<evidence type="ECO:0000259" key="3">
    <source>
        <dbReference type="Pfam" id="PF00685"/>
    </source>
</evidence>
<protein>
    <submittedName>
        <fullName evidence="4">Sulfotransferase domain protein</fullName>
    </submittedName>
</protein>
<evidence type="ECO:0000256" key="1">
    <source>
        <dbReference type="ARBA" id="ARBA00022679"/>
    </source>
</evidence>
<name>A0A1H6FAC4_9GAMM</name>
<dbReference type="PANTHER" id="PTHR10605:SF56">
    <property type="entry name" value="BIFUNCTIONAL HEPARAN SULFATE N-DEACETYLASE_N-SULFOTRANSFERASE"/>
    <property type="match status" value="1"/>
</dbReference>
<dbReference type="InterPro" id="IPR027417">
    <property type="entry name" value="P-loop_NTPase"/>
</dbReference>
<dbReference type="Gene3D" id="3.40.50.300">
    <property type="entry name" value="P-loop containing nucleotide triphosphate hydrolases"/>
    <property type="match status" value="1"/>
</dbReference>
<dbReference type="RefSeq" id="WP_103920112.1">
    <property type="nucleotide sequence ID" value="NZ_FMSV02000471.1"/>
</dbReference>
<keyword evidence="2" id="KW-0325">Glycoprotein</keyword>
<evidence type="ECO:0000313" key="5">
    <source>
        <dbReference type="Proteomes" id="UP000236724"/>
    </source>
</evidence>
<dbReference type="Proteomes" id="UP000236724">
    <property type="component" value="Unassembled WGS sequence"/>
</dbReference>
<feature type="domain" description="Sulfotransferase" evidence="3">
    <location>
        <begin position="4"/>
        <end position="198"/>
    </location>
</feature>
<dbReference type="PANTHER" id="PTHR10605">
    <property type="entry name" value="HEPARAN SULFATE SULFOTRANSFERASE"/>
    <property type="match status" value="1"/>
</dbReference>
<accession>A0A1H6FAC4</accession>
<evidence type="ECO:0000256" key="2">
    <source>
        <dbReference type="ARBA" id="ARBA00023180"/>
    </source>
</evidence>
<evidence type="ECO:0000313" key="4">
    <source>
        <dbReference type="EMBL" id="SEH06321.1"/>
    </source>
</evidence>
<dbReference type="SUPFAM" id="SSF52540">
    <property type="entry name" value="P-loop containing nucleoside triphosphate hydrolases"/>
    <property type="match status" value="1"/>
</dbReference>